<evidence type="ECO:0000313" key="7">
    <source>
        <dbReference type="EMBL" id="MFC0582233.1"/>
    </source>
</evidence>
<keyword evidence="2" id="KW-0805">Transcription regulation</keyword>
<keyword evidence="1" id="KW-0678">Repressor</keyword>
<reference evidence="7 8" key="1">
    <citation type="submission" date="2024-09" db="EMBL/GenBank/DDBJ databases">
        <authorList>
            <person name="Sun Q."/>
            <person name="Mori K."/>
        </authorList>
    </citation>
    <scope>NUCLEOTIDE SEQUENCE [LARGE SCALE GENOMIC DNA]</scope>
    <source>
        <strain evidence="7 8">NCAIM B.02604</strain>
    </source>
</reference>
<dbReference type="SUPFAM" id="SSF48498">
    <property type="entry name" value="Tetracyclin repressor-like, C-terminal domain"/>
    <property type="match status" value="1"/>
</dbReference>
<dbReference type="PANTHER" id="PTHR47506">
    <property type="entry name" value="TRANSCRIPTIONAL REGULATORY PROTEIN"/>
    <property type="match status" value="1"/>
</dbReference>
<feature type="DNA-binding region" description="H-T-H motif" evidence="5">
    <location>
        <begin position="31"/>
        <end position="50"/>
    </location>
</feature>
<evidence type="ECO:0000256" key="3">
    <source>
        <dbReference type="ARBA" id="ARBA00023125"/>
    </source>
</evidence>
<dbReference type="Pfam" id="PF00440">
    <property type="entry name" value="TetR_N"/>
    <property type="match status" value="1"/>
</dbReference>
<organism evidence="7 8">
    <name type="scientific">Micrococcoides hystricis</name>
    <dbReference type="NCBI Taxonomy" id="1572761"/>
    <lineage>
        <taxon>Bacteria</taxon>
        <taxon>Bacillati</taxon>
        <taxon>Actinomycetota</taxon>
        <taxon>Actinomycetes</taxon>
        <taxon>Micrococcales</taxon>
        <taxon>Micrococcaceae</taxon>
        <taxon>Micrococcoides</taxon>
    </lineage>
</organism>
<dbReference type="InterPro" id="IPR001647">
    <property type="entry name" value="HTH_TetR"/>
</dbReference>
<dbReference type="InterPro" id="IPR009057">
    <property type="entry name" value="Homeodomain-like_sf"/>
</dbReference>
<dbReference type="Proteomes" id="UP001589862">
    <property type="component" value="Unassembled WGS sequence"/>
</dbReference>
<keyword evidence="3 5" id="KW-0238">DNA-binding</keyword>
<feature type="domain" description="HTH tetR-type" evidence="6">
    <location>
        <begin position="8"/>
        <end position="68"/>
    </location>
</feature>
<comment type="caution">
    <text evidence="7">The sequence shown here is derived from an EMBL/GenBank/DDBJ whole genome shotgun (WGS) entry which is preliminary data.</text>
</comment>
<dbReference type="RefSeq" id="WP_377459238.1">
    <property type="nucleotide sequence ID" value="NZ_JBHLUB010000029.1"/>
</dbReference>
<dbReference type="Pfam" id="PF13977">
    <property type="entry name" value="TetR_C_6"/>
    <property type="match status" value="1"/>
</dbReference>
<keyword evidence="4" id="KW-0804">Transcription</keyword>
<evidence type="ECO:0000256" key="5">
    <source>
        <dbReference type="PROSITE-ProRule" id="PRU00335"/>
    </source>
</evidence>
<dbReference type="SUPFAM" id="SSF46689">
    <property type="entry name" value="Homeodomain-like"/>
    <property type="match status" value="1"/>
</dbReference>
<evidence type="ECO:0000313" key="8">
    <source>
        <dbReference type="Proteomes" id="UP001589862"/>
    </source>
</evidence>
<dbReference type="InterPro" id="IPR036271">
    <property type="entry name" value="Tet_transcr_reg_TetR-rel_C_sf"/>
</dbReference>
<dbReference type="InterPro" id="IPR039538">
    <property type="entry name" value="BetI_C"/>
</dbReference>
<evidence type="ECO:0000256" key="1">
    <source>
        <dbReference type="ARBA" id="ARBA00022491"/>
    </source>
</evidence>
<dbReference type="PROSITE" id="PS50977">
    <property type="entry name" value="HTH_TETR_2"/>
    <property type="match status" value="1"/>
</dbReference>
<dbReference type="Gene3D" id="1.10.357.10">
    <property type="entry name" value="Tetracycline Repressor, domain 2"/>
    <property type="match status" value="1"/>
</dbReference>
<accession>A0ABV6PAW3</accession>
<dbReference type="EMBL" id="JBHLUB010000029">
    <property type="protein sequence ID" value="MFC0582233.1"/>
    <property type="molecule type" value="Genomic_DNA"/>
</dbReference>
<keyword evidence="8" id="KW-1185">Reference proteome</keyword>
<name>A0ABV6PAW3_9MICC</name>
<evidence type="ECO:0000256" key="2">
    <source>
        <dbReference type="ARBA" id="ARBA00023015"/>
    </source>
</evidence>
<evidence type="ECO:0000259" key="6">
    <source>
        <dbReference type="PROSITE" id="PS50977"/>
    </source>
</evidence>
<sequence>MSREAERGNRRYKIATAVWEIILLDGISAVSVRSVADRAGISAGSLRNTFRTKTALMDFALALVEEHATERIQRHFTEADPVLLVRNVIDELLPLDDQRRAEMMVTMSLYAESPNHPEMRQLKSDSHAVMVGLMTQLLQHLNVKGLLAQDVDVDREAPRLLALIDGYAMHMLAADDPDFSATARQHIHHEWRRLLAQPGAQQNMAE</sequence>
<protein>
    <submittedName>
        <fullName evidence="7">TetR/AcrR family transcriptional regulator</fullName>
    </submittedName>
</protein>
<evidence type="ECO:0000256" key="4">
    <source>
        <dbReference type="ARBA" id="ARBA00023163"/>
    </source>
</evidence>
<gene>
    <name evidence="7" type="ORF">ACFFFR_07535</name>
</gene>
<dbReference type="PANTHER" id="PTHR47506:SF6">
    <property type="entry name" value="HTH-TYPE TRANSCRIPTIONAL REPRESSOR NEMR"/>
    <property type="match status" value="1"/>
</dbReference>
<proteinExistence type="predicted"/>